<dbReference type="GO" id="GO:0003735">
    <property type="term" value="F:structural constituent of ribosome"/>
    <property type="evidence" value="ECO:0007669"/>
    <property type="project" value="InterPro"/>
</dbReference>
<keyword evidence="5" id="KW-0699">rRNA-binding</keyword>
<evidence type="ECO:0000256" key="5">
    <source>
        <dbReference type="HAMAP-Rule" id="MF_01302"/>
    </source>
</evidence>
<organism evidence="7 8">
    <name type="scientific">Candidatus Falkowbacteria bacterium CG10_big_fil_rev_8_21_14_0_10_37_18</name>
    <dbReference type="NCBI Taxonomy" id="1974562"/>
    <lineage>
        <taxon>Bacteria</taxon>
        <taxon>Candidatus Falkowiibacteriota</taxon>
    </lineage>
</organism>
<comment type="subunit">
    <text evidence="5">Part of the 30S ribosomal subunit. Contacts proteins S5 and S12.</text>
</comment>
<evidence type="ECO:0000256" key="4">
    <source>
        <dbReference type="ARBA" id="ARBA00035258"/>
    </source>
</evidence>
<reference evidence="8" key="1">
    <citation type="submission" date="2017-09" db="EMBL/GenBank/DDBJ databases">
        <title>Depth-based differentiation of microbial function through sediment-hosted aquifers and enrichment of novel symbionts in the deep terrestrial subsurface.</title>
        <authorList>
            <person name="Probst A.J."/>
            <person name="Ladd B."/>
            <person name="Jarett J.K."/>
            <person name="Geller-Mcgrath D.E."/>
            <person name="Sieber C.M.K."/>
            <person name="Emerson J.B."/>
            <person name="Anantharaman K."/>
            <person name="Thomas B.C."/>
            <person name="Malmstrom R."/>
            <person name="Stieglmeier M."/>
            <person name="Klingl A."/>
            <person name="Woyke T."/>
            <person name="Ryan C.M."/>
            <person name="Banfield J.F."/>
        </authorList>
    </citation>
    <scope>NUCLEOTIDE SEQUENCE [LARGE SCALE GENOMIC DNA]</scope>
</reference>
<dbReference type="InterPro" id="IPR035987">
    <property type="entry name" value="Ribosomal_uS8_sf"/>
</dbReference>
<evidence type="ECO:0000313" key="8">
    <source>
        <dbReference type="Proteomes" id="UP000229972"/>
    </source>
</evidence>
<dbReference type="EMBL" id="PFAL01000017">
    <property type="protein sequence ID" value="PIR95518.1"/>
    <property type="molecule type" value="Genomic_DNA"/>
</dbReference>
<sequence length="136" mass="15033">MMDPIADMFTRIRNASAVKKAELVMPLSKIKYAIAKILETEGWIKKAEIVAGGPNGHHSSFDELKITLKYRKNGKPQILSLQRVSRPGLKIYVSKDELPTVLNNLGMAIISTSSGLMTNREAKKQHLGGEVIGEIF</sequence>
<dbReference type="Pfam" id="PF00410">
    <property type="entry name" value="Ribosomal_S8"/>
    <property type="match status" value="1"/>
</dbReference>
<comment type="function">
    <text evidence="5">One of the primary rRNA binding proteins, it binds directly to 16S rRNA central domain where it helps coordinate assembly of the platform of the 30S subunit.</text>
</comment>
<keyword evidence="3 5" id="KW-0687">Ribonucleoprotein</keyword>
<dbReference type="HAMAP" id="MF_01302_B">
    <property type="entry name" value="Ribosomal_uS8_B"/>
    <property type="match status" value="1"/>
</dbReference>
<accession>A0A2H0V8V5</accession>
<dbReference type="GO" id="GO:0019843">
    <property type="term" value="F:rRNA binding"/>
    <property type="evidence" value="ECO:0007669"/>
    <property type="project" value="UniProtKB-UniRule"/>
</dbReference>
<gene>
    <name evidence="5" type="primary">rpsH</name>
    <name evidence="7" type="ORF">COT93_01790</name>
</gene>
<evidence type="ECO:0000256" key="2">
    <source>
        <dbReference type="ARBA" id="ARBA00022980"/>
    </source>
</evidence>
<dbReference type="FunFam" id="3.30.1490.10:FF:000001">
    <property type="entry name" value="30S ribosomal protein S8"/>
    <property type="match status" value="1"/>
</dbReference>
<evidence type="ECO:0000313" key="7">
    <source>
        <dbReference type="EMBL" id="PIR95518.1"/>
    </source>
</evidence>
<dbReference type="GO" id="GO:1990904">
    <property type="term" value="C:ribonucleoprotein complex"/>
    <property type="evidence" value="ECO:0007669"/>
    <property type="project" value="UniProtKB-KW"/>
</dbReference>
<dbReference type="NCBIfam" id="NF001109">
    <property type="entry name" value="PRK00136.1"/>
    <property type="match status" value="1"/>
</dbReference>
<dbReference type="Gene3D" id="3.30.1490.10">
    <property type="match status" value="1"/>
</dbReference>
<dbReference type="PROSITE" id="PS00053">
    <property type="entry name" value="RIBOSOMAL_S8"/>
    <property type="match status" value="1"/>
</dbReference>
<dbReference type="Gene3D" id="3.30.1370.30">
    <property type="match status" value="1"/>
</dbReference>
<comment type="caution">
    <text evidence="7">The sequence shown here is derived from an EMBL/GenBank/DDBJ whole genome shotgun (WGS) entry which is preliminary data.</text>
</comment>
<evidence type="ECO:0000256" key="6">
    <source>
        <dbReference type="RuleBase" id="RU003660"/>
    </source>
</evidence>
<keyword evidence="2 5" id="KW-0689">Ribosomal protein</keyword>
<evidence type="ECO:0000256" key="1">
    <source>
        <dbReference type="ARBA" id="ARBA00006471"/>
    </source>
</evidence>
<dbReference type="Proteomes" id="UP000229972">
    <property type="component" value="Unassembled WGS sequence"/>
</dbReference>
<protein>
    <recommendedName>
        <fullName evidence="4 5">Small ribosomal subunit protein uS8</fullName>
    </recommendedName>
</protein>
<proteinExistence type="inferred from homology"/>
<dbReference type="PANTHER" id="PTHR11758">
    <property type="entry name" value="40S RIBOSOMAL PROTEIN S15A"/>
    <property type="match status" value="1"/>
</dbReference>
<keyword evidence="5" id="KW-0694">RNA-binding</keyword>
<name>A0A2H0V8V5_9BACT</name>
<dbReference type="GO" id="GO:0006412">
    <property type="term" value="P:translation"/>
    <property type="evidence" value="ECO:0007669"/>
    <property type="project" value="UniProtKB-UniRule"/>
</dbReference>
<dbReference type="GO" id="GO:0005840">
    <property type="term" value="C:ribosome"/>
    <property type="evidence" value="ECO:0007669"/>
    <property type="project" value="UniProtKB-KW"/>
</dbReference>
<dbReference type="AlphaFoldDB" id="A0A2H0V8V5"/>
<dbReference type="GO" id="GO:0005737">
    <property type="term" value="C:cytoplasm"/>
    <property type="evidence" value="ECO:0007669"/>
    <property type="project" value="UniProtKB-ARBA"/>
</dbReference>
<dbReference type="InterPro" id="IPR047863">
    <property type="entry name" value="Ribosomal_uS8_CS"/>
</dbReference>
<comment type="similarity">
    <text evidence="1 5 6">Belongs to the universal ribosomal protein uS8 family.</text>
</comment>
<dbReference type="InterPro" id="IPR000630">
    <property type="entry name" value="Ribosomal_uS8"/>
</dbReference>
<evidence type="ECO:0000256" key="3">
    <source>
        <dbReference type="ARBA" id="ARBA00023274"/>
    </source>
</evidence>
<dbReference type="SUPFAM" id="SSF56047">
    <property type="entry name" value="Ribosomal protein S8"/>
    <property type="match status" value="1"/>
</dbReference>